<evidence type="ECO:0000313" key="3">
    <source>
        <dbReference type="Proteomes" id="UP000239156"/>
    </source>
</evidence>
<feature type="chain" id="PRO_5015505042" evidence="1">
    <location>
        <begin position="20"/>
        <end position="121"/>
    </location>
</feature>
<name>A0A2S4W3D9_9BASI</name>
<organism evidence="2 3">
    <name type="scientific">Puccinia striiformis</name>
    <dbReference type="NCBI Taxonomy" id="27350"/>
    <lineage>
        <taxon>Eukaryota</taxon>
        <taxon>Fungi</taxon>
        <taxon>Dikarya</taxon>
        <taxon>Basidiomycota</taxon>
        <taxon>Pucciniomycotina</taxon>
        <taxon>Pucciniomycetes</taxon>
        <taxon>Pucciniales</taxon>
        <taxon>Pucciniaceae</taxon>
        <taxon>Puccinia</taxon>
    </lineage>
</organism>
<dbReference type="Proteomes" id="UP000239156">
    <property type="component" value="Unassembled WGS sequence"/>
</dbReference>
<accession>A0A2S4W3D9</accession>
<sequence length="121" mass="13837">MKIIHYSIVLLIQVAFVKSDNFKCIKDSTNKTAPWCVNFFAEDPTVGQAAYYTLDPVTNYSKVTGDPYCEFFRGCCKSGFKHPGHIRPELFAAMCTIVKHTKNHLIEVLVCFLYVYDCNRP</sequence>
<keyword evidence="3" id="KW-1185">Reference proteome</keyword>
<reference evidence="2" key="1">
    <citation type="submission" date="2017-12" db="EMBL/GenBank/DDBJ databases">
        <title>Gene loss provides genomic basis for host adaptation in cereal stripe rust fungi.</title>
        <authorList>
            <person name="Xia C."/>
        </authorList>
    </citation>
    <scope>NUCLEOTIDE SEQUENCE [LARGE SCALE GENOMIC DNA]</scope>
    <source>
        <strain evidence="2">93-210</strain>
    </source>
</reference>
<gene>
    <name evidence="2" type="ORF">PSTT_01505</name>
</gene>
<feature type="signal peptide" evidence="1">
    <location>
        <begin position="1"/>
        <end position="19"/>
    </location>
</feature>
<comment type="caution">
    <text evidence="2">The sequence shown here is derived from an EMBL/GenBank/DDBJ whole genome shotgun (WGS) entry which is preliminary data.</text>
</comment>
<dbReference type="AlphaFoldDB" id="A0A2S4W3D9"/>
<dbReference type="VEuPathDB" id="FungiDB:PSHT_04605"/>
<protein>
    <submittedName>
        <fullName evidence="2">Uncharacterized protein</fullName>
    </submittedName>
</protein>
<proteinExistence type="predicted"/>
<dbReference type="EMBL" id="PKSL01000008">
    <property type="protein sequence ID" value="POW16249.1"/>
    <property type="molecule type" value="Genomic_DNA"/>
</dbReference>
<evidence type="ECO:0000313" key="2">
    <source>
        <dbReference type="EMBL" id="POW16249.1"/>
    </source>
</evidence>
<evidence type="ECO:0000256" key="1">
    <source>
        <dbReference type="SAM" id="SignalP"/>
    </source>
</evidence>
<keyword evidence="1" id="KW-0732">Signal</keyword>
<dbReference type="VEuPathDB" id="FungiDB:PSTT_01505"/>